<protein>
    <recommendedName>
        <fullName evidence="1">Flavodoxin-like domain-containing protein</fullName>
    </recommendedName>
</protein>
<reference evidence="2" key="1">
    <citation type="journal article" date="2014" name="Front. Microbiol.">
        <title>High frequency of phylogenetically diverse reductive dehalogenase-homologous genes in deep subseafloor sedimentary metagenomes.</title>
        <authorList>
            <person name="Kawai M."/>
            <person name="Futagami T."/>
            <person name="Toyoda A."/>
            <person name="Takaki Y."/>
            <person name="Nishi S."/>
            <person name="Hori S."/>
            <person name="Arai W."/>
            <person name="Tsubouchi T."/>
            <person name="Morono Y."/>
            <person name="Uchiyama I."/>
            <person name="Ito T."/>
            <person name="Fujiyama A."/>
            <person name="Inagaki F."/>
            <person name="Takami H."/>
        </authorList>
    </citation>
    <scope>NUCLEOTIDE SEQUENCE</scope>
    <source>
        <strain evidence="2">Expedition CK06-06</strain>
    </source>
</reference>
<proteinExistence type="predicted"/>
<comment type="caution">
    <text evidence="2">The sequence shown here is derived from an EMBL/GenBank/DDBJ whole genome shotgun (WGS) entry which is preliminary data.</text>
</comment>
<dbReference type="InterPro" id="IPR026816">
    <property type="entry name" value="Flavodoxin_dom"/>
</dbReference>
<dbReference type="Pfam" id="PF12724">
    <property type="entry name" value="Flavodoxin_5"/>
    <property type="match status" value="1"/>
</dbReference>
<dbReference type="SUPFAM" id="SSF52218">
    <property type="entry name" value="Flavoproteins"/>
    <property type="match status" value="1"/>
</dbReference>
<dbReference type="PANTHER" id="PTHR38030">
    <property type="entry name" value="PROTOPORPHYRINOGEN IX DEHYDROGENASE [MENAQUINONE]"/>
    <property type="match status" value="1"/>
</dbReference>
<dbReference type="GO" id="GO:0070819">
    <property type="term" value="F:menaquinone-dependent protoporphyrinogen oxidase activity"/>
    <property type="evidence" value="ECO:0007669"/>
    <property type="project" value="TreeGrafter"/>
</dbReference>
<gene>
    <name evidence="2" type="ORF">S01H4_14701</name>
</gene>
<dbReference type="AlphaFoldDB" id="X0ZTC7"/>
<dbReference type="InterPro" id="IPR052200">
    <property type="entry name" value="Protoporphyrinogen_IX_DH"/>
</dbReference>
<dbReference type="PANTHER" id="PTHR38030:SF2">
    <property type="entry name" value="PROTOPORPHYRINOGEN IX DEHYDROGENASE [QUINONE]"/>
    <property type="match status" value="1"/>
</dbReference>
<name>X0ZTC7_9ZZZZ</name>
<dbReference type="GO" id="GO:0006783">
    <property type="term" value="P:heme biosynthetic process"/>
    <property type="evidence" value="ECO:0007669"/>
    <property type="project" value="TreeGrafter"/>
</dbReference>
<dbReference type="InterPro" id="IPR029039">
    <property type="entry name" value="Flavoprotein-like_sf"/>
</dbReference>
<organism evidence="2">
    <name type="scientific">marine sediment metagenome</name>
    <dbReference type="NCBI Taxonomy" id="412755"/>
    <lineage>
        <taxon>unclassified sequences</taxon>
        <taxon>metagenomes</taxon>
        <taxon>ecological metagenomes</taxon>
    </lineage>
</organism>
<dbReference type="PROSITE" id="PS50902">
    <property type="entry name" value="FLAVODOXIN_LIKE"/>
    <property type="match status" value="1"/>
</dbReference>
<dbReference type="EMBL" id="BART01006445">
    <property type="protein sequence ID" value="GAG63693.1"/>
    <property type="molecule type" value="Genomic_DNA"/>
</dbReference>
<evidence type="ECO:0000259" key="1">
    <source>
        <dbReference type="PROSITE" id="PS50902"/>
    </source>
</evidence>
<evidence type="ECO:0000313" key="2">
    <source>
        <dbReference type="EMBL" id="GAG63693.1"/>
    </source>
</evidence>
<accession>X0ZTC7</accession>
<dbReference type="InterPro" id="IPR008254">
    <property type="entry name" value="Flavodoxin/NO_synth"/>
</dbReference>
<dbReference type="GO" id="GO:0010181">
    <property type="term" value="F:FMN binding"/>
    <property type="evidence" value="ECO:0007669"/>
    <property type="project" value="InterPro"/>
</dbReference>
<sequence>MKTLIVYHSFHHGNTAKIAKVLADELNAKMVKTEDEETNNWDEYELIGFGSGIYNGKHHKSILHAVEKLPAVKGKKAFVFSTSGVLRNYNKSLKEMLTTKGFQIVGDFVCKALDTYGPLKLIGGLNKGRPNEEDYQKAREFAQGLLP</sequence>
<dbReference type="Gene3D" id="3.40.50.360">
    <property type="match status" value="1"/>
</dbReference>
<feature type="domain" description="Flavodoxin-like" evidence="1">
    <location>
        <begin position="4"/>
        <end position="146"/>
    </location>
</feature>